<dbReference type="RefSeq" id="WP_232036679.1">
    <property type="nucleotide sequence ID" value="NZ_AP019389.1"/>
</dbReference>
<reference evidence="2 3" key="1">
    <citation type="submission" date="2019-01" db="EMBL/GenBank/DDBJ databases">
        <title>Complete genome sequence of Erythrobacter flavus KJ5.</title>
        <authorList>
            <person name="Kanesaki Y."/>
            <person name="Brotosudarmo T."/>
            <person name="Moriuchi R."/>
            <person name="Awai K."/>
        </authorList>
    </citation>
    <scope>NUCLEOTIDE SEQUENCE [LARGE SCALE GENOMIC DNA]</scope>
    <source>
        <strain evidence="2 3">KJ5</strain>
    </source>
</reference>
<protein>
    <recommendedName>
        <fullName evidence="4">DUF2834 domain-containing protein</fullName>
    </recommendedName>
</protein>
<dbReference type="EMBL" id="AP019389">
    <property type="protein sequence ID" value="BBI21305.1"/>
    <property type="molecule type" value="Genomic_DNA"/>
</dbReference>
<gene>
    <name evidence="2" type="ORF">EKJ_21520</name>
</gene>
<keyword evidence="3" id="KW-1185">Reference proteome</keyword>
<proteinExistence type="predicted"/>
<feature type="transmembrane region" description="Helical" evidence="1">
    <location>
        <begin position="100"/>
        <end position="121"/>
    </location>
</feature>
<evidence type="ECO:0008006" key="4">
    <source>
        <dbReference type="Google" id="ProtNLM"/>
    </source>
</evidence>
<feature type="transmembrane region" description="Helical" evidence="1">
    <location>
        <begin position="71"/>
        <end position="88"/>
    </location>
</feature>
<organism evidence="2 3">
    <name type="scientific">Qipengyuania flava</name>
    <dbReference type="NCBI Taxonomy" id="192812"/>
    <lineage>
        <taxon>Bacteria</taxon>
        <taxon>Pseudomonadati</taxon>
        <taxon>Pseudomonadota</taxon>
        <taxon>Alphaproteobacteria</taxon>
        <taxon>Sphingomonadales</taxon>
        <taxon>Erythrobacteraceae</taxon>
        <taxon>Qipengyuania</taxon>
    </lineage>
</organism>
<sequence length="128" mass="13509">MNAFEFLAAGGAVAAIAVLAYILSGSPKVGSAALAAALSAGFGAFTAITIAQDGVVPVWTNHTQNFWGVQVWWDLLFAVGIAAFFIAPRARAAEMNLLPWLIFVAATASIGLLAMVARLFWLERRTTP</sequence>
<feature type="transmembrane region" description="Helical" evidence="1">
    <location>
        <begin position="31"/>
        <end position="51"/>
    </location>
</feature>
<evidence type="ECO:0000313" key="3">
    <source>
        <dbReference type="Proteomes" id="UP000290057"/>
    </source>
</evidence>
<accession>A0A3T1CJW4</accession>
<dbReference type="AlphaFoldDB" id="A0A3T1CJW4"/>
<keyword evidence="1" id="KW-0472">Membrane</keyword>
<dbReference type="Proteomes" id="UP000290057">
    <property type="component" value="Chromosome"/>
</dbReference>
<feature type="transmembrane region" description="Helical" evidence="1">
    <location>
        <begin position="6"/>
        <end position="24"/>
    </location>
</feature>
<evidence type="ECO:0000313" key="2">
    <source>
        <dbReference type="EMBL" id="BBI21305.1"/>
    </source>
</evidence>
<name>A0A3T1CJW4_9SPHN</name>
<evidence type="ECO:0000256" key="1">
    <source>
        <dbReference type="SAM" id="Phobius"/>
    </source>
</evidence>
<keyword evidence="1" id="KW-0812">Transmembrane</keyword>
<keyword evidence="1" id="KW-1133">Transmembrane helix</keyword>